<evidence type="ECO:0000256" key="5">
    <source>
        <dbReference type="SAM" id="MobiDB-lite"/>
    </source>
</evidence>
<dbReference type="Gene3D" id="1.20.1250.20">
    <property type="entry name" value="MFS general substrate transporter like domains"/>
    <property type="match status" value="1"/>
</dbReference>
<feature type="transmembrane region" description="Helical" evidence="6">
    <location>
        <begin position="543"/>
        <end position="566"/>
    </location>
</feature>
<evidence type="ECO:0000256" key="6">
    <source>
        <dbReference type="SAM" id="Phobius"/>
    </source>
</evidence>
<feature type="transmembrane region" description="Helical" evidence="6">
    <location>
        <begin position="482"/>
        <end position="500"/>
    </location>
</feature>
<evidence type="ECO:0000313" key="8">
    <source>
        <dbReference type="Proteomes" id="UP000054937"/>
    </source>
</evidence>
<protein>
    <submittedName>
        <fullName evidence="7">Major facilitator superfamily domain, general substrate transporter</fullName>
    </submittedName>
</protein>
<comment type="subcellular location">
    <subcellularLocation>
        <location evidence="1">Membrane</location>
        <topology evidence="1">Multi-pass membrane protein</topology>
    </subcellularLocation>
</comment>
<gene>
    <name evidence="7" type="ORF">PPERSA_09262</name>
</gene>
<dbReference type="GO" id="GO:0016020">
    <property type="term" value="C:membrane"/>
    <property type="evidence" value="ECO:0007669"/>
    <property type="project" value="UniProtKB-SubCell"/>
</dbReference>
<feature type="transmembrane region" description="Helical" evidence="6">
    <location>
        <begin position="223"/>
        <end position="246"/>
    </location>
</feature>
<keyword evidence="3 6" id="KW-1133">Transmembrane helix</keyword>
<feature type="transmembrane region" description="Helical" evidence="6">
    <location>
        <begin position="451"/>
        <end position="470"/>
    </location>
</feature>
<feature type="transmembrane region" description="Helical" evidence="6">
    <location>
        <begin position="252"/>
        <end position="269"/>
    </location>
</feature>
<proteinExistence type="predicted"/>
<accession>A0A0V0QLX2</accession>
<dbReference type="OrthoDB" id="326212at2759"/>
<name>A0A0V0QLX2_PSEPJ</name>
<feature type="transmembrane region" description="Helical" evidence="6">
    <location>
        <begin position="190"/>
        <end position="211"/>
    </location>
</feature>
<dbReference type="PROSITE" id="PS51257">
    <property type="entry name" value="PROKAR_LIPOPROTEIN"/>
    <property type="match status" value="1"/>
</dbReference>
<evidence type="ECO:0000256" key="1">
    <source>
        <dbReference type="ARBA" id="ARBA00004141"/>
    </source>
</evidence>
<reference evidence="7 8" key="1">
    <citation type="journal article" date="2015" name="Sci. Rep.">
        <title>Genome of the facultative scuticociliatosis pathogen Pseudocohnilembus persalinus provides insight into its virulence through horizontal gene transfer.</title>
        <authorList>
            <person name="Xiong J."/>
            <person name="Wang G."/>
            <person name="Cheng J."/>
            <person name="Tian M."/>
            <person name="Pan X."/>
            <person name="Warren A."/>
            <person name="Jiang C."/>
            <person name="Yuan D."/>
            <person name="Miao W."/>
        </authorList>
    </citation>
    <scope>NUCLEOTIDE SEQUENCE [LARGE SCALE GENOMIC DNA]</scope>
    <source>
        <strain evidence="7">36N120E</strain>
    </source>
</reference>
<keyword evidence="4 6" id="KW-0472">Membrane</keyword>
<keyword evidence="2 6" id="KW-0812">Transmembrane</keyword>
<dbReference type="PANTHER" id="PTHR24064">
    <property type="entry name" value="SOLUTE CARRIER FAMILY 22 MEMBER"/>
    <property type="match status" value="1"/>
</dbReference>
<dbReference type="Proteomes" id="UP000054937">
    <property type="component" value="Unassembled WGS sequence"/>
</dbReference>
<feature type="transmembrane region" description="Helical" evidence="6">
    <location>
        <begin position="137"/>
        <end position="158"/>
    </location>
</feature>
<evidence type="ECO:0000256" key="2">
    <source>
        <dbReference type="ARBA" id="ARBA00022692"/>
    </source>
</evidence>
<feature type="transmembrane region" description="Helical" evidence="6">
    <location>
        <begin position="572"/>
        <end position="589"/>
    </location>
</feature>
<sequence>MVKLSKKELLIFTALFLIMGTLGVAYSCVPFIFYRPTVTYLETSEVDVNLINKYNQNLDFDSYQKKPYSELHVCDILAQYPQETKIIKQTDYETIYSILTPNEVTTNKVIKFTYNEKLESITKKFNLTCENKIQQTYMQGAGFSGQIIGAIISLFLRFSHQQLKYIYTILSLVLGLDLIAFQFAESVYSITILLTIWNCIIVYFMSNVNYFCNNMFPDQFAKYAAALLNSSWGVCFVLFIFISLYLPNYQDNLTIVGIQCIISFVILLTQLDFKNESKFGEQNIDSKPQNSSLVSQLSQITNPLIQRNSVLSQVNPIEVPEPVYENFIQNDQQQNQKEQTNTSIQQNDCQKQGEDYEQQQQQQDGNDDNNKNQQKNFSQQQNNQQQKIGIMEQIRLVYIEFYDSLIEMKCNPDLIQTTIVWVLSYSTAMVAYAMCNLILDQLEGNLYMNSIVFSSLELVGGLLSGFIVYLGWNLKTTLQINFLLQGVIYALTVFFFGTQVSSDNFAEILKSIAPILIAKLSFELVWTLLMTYLRDLMRSNHQLFVVAISQLFSKISITIVPFYIFFAEYIGINKFSLLIVLCLCCGYMTKNYKITKNNFDFNKNVKNQKQVNKNPNNKTESFIEMCNL</sequence>
<feature type="compositionally biased region" description="Low complexity" evidence="5">
    <location>
        <begin position="332"/>
        <end position="341"/>
    </location>
</feature>
<feature type="region of interest" description="Disordered" evidence="5">
    <location>
        <begin position="332"/>
        <end position="384"/>
    </location>
</feature>
<keyword evidence="8" id="KW-1185">Reference proteome</keyword>
<dbReference type="EMBL" id="LDAU01000140">
    <property type="protein sequence ID" value="KRX03250.1"/>
    <property type="molecule type" value="Genomic_DNA"/>
</dbReference>
<dbReference type="InterPro" id="IPR036259">
    <property type="entry name" value="MFS_trans_sf"/>
</dbReference>
<dbReference type="InParanoid" id="A0A0V0QLX2"/>
<organism evidence="7 8">
    <name type="scientific">Pseudocohnilembus persalinus</name>
    <name type="common">Ciliate</name>
    <dbReference type="NCBI Taxonomy" id="266149"/>
    <lineage>
        <taxon>Eukaryota</taxon>
        <taxon>Sar</taxon>
        <taxon>Alveolata</taxon>
        <taxon>Ciliophora</taxon>
        <taxon>Intramacronucleata</taxon>
        <taxon>Oligohymenophorea</taxon>
        <taxon>Scuticociliatia</taxon>
        <taxon>Philasterida</taxon>
        <taxon>Pseudocohnilembidae</taxon>
        <taxon>Pseudocohnilembus</taxon>
    </lineage>
</organism>
<feature type="transmembrane region" description="Helical" evidence="6">
    <location>
        <begin position="165"/>
        <end position="184"/>
    </location>
</feature>
<feature type="transmembrane region" description="Helical" evidence="6">
    <location>
        <begin position="418"/>
        <end position="439"/>
    </location>
</feature>
<feature type="transmembrane region" description="Helical" evidence="6">
    <location>
        <begin position="512"/>
        <end position="531"/>
    </location>
</feature>
<dbReference type="SUPFAM" id="SSF103473">
    <property type="entry name" value="MFS general substrate transporter"/>
    <property type="match status" value="1"/>
</dbReference>
<evidence type="ECO:0000256" key="3">
    <source>
        <dbReference type="ARBA" id="ARBA00022989"/>
    </source>
</evidence>
<dbReference type="OMA" id="ATHETMW"/>
<dbReference type="AlphaFoldDB" id="A0A0V0QLX2"/>
<evidence type="ECO:0000313" key="7">
    <source>
        <dbReference type="EMBL" id="KRX03250.1"/>
    </source>
</evidence>
<evidence type="ECO:0000256" key="4">
    <source>
        <dbReference type="ARBA" id="ARBA00023136"/>
    </source>
</evidence>
<feature type="compositionally biased region" description="Low complexity" evidence="5">
    <location>
        <begin position="371"/>
        <end position="384"/>
    </location>
</feature>
<comment type="caution">
    <text evidence="7">The sequence shown here is derived from an EMBL/GenBank/DDBJ whole genome shotgun (WGS) entry which is preliminary data.</text>
</comment>